<keyword evidence="5 7" id="KW-1133">Transmembrane helix</keyword>
<feature type="transmembrane region" description="Helical" evidence="7">
    <location>
        <begin position="175"/>
        <end position="191"/>
    </location>
</feature>
<dbReference type="EMBL" id="NGJY01000003">
    <property type="protein sequence ID" value="RSU02382.1"/>
    <property type="molecule type" value="Genomic_DNA"/>
</dbReference>
<gene>
    <name evidence="9" type="ORF">CBF31_08410</name>
</gene>
<evidence type="ECO:0000256" key="2">
    <source>
        <dbReference type="ARBA" id="ARBA00008335"/>
    </source>
</evidence>
<proteinExistence type="inferred from homology"/>
<evidence type="ECO:0000259" key="8">
    <source>
        <dbReference type="PROSITE" id="PS50850"/>
    </source>
</evidence>
<dbReference type="InterPro" id="IPR020846">
    <property type="entry name" value="MFS_dom"/>
</dbReference>
<dbReference type="InterPro" id="IPR011701">
    <property type="entry name" value="MFS"/>
</dbReference>
<keyword evidence="3" id="KW-0813">Transport</keyword>
<reference evidence="9 10" key="1">
    <citation type="submission" date="2017-05" db="EMBL/GenBank/DDBJ databases">
        <title>Vagococcus spp. assemblies.</title>
        <authorList>
            <person name="Gulvik C.A."/>
        </authorList>
    </citation>
    <scope>NUCLEOTIDE SEQUENCE [LARGE SCALE GENOMIC DNA]</scope>
    <source>
        <strain evidence="9 10">CCUG 41755</strain>
    </source>
</reference>
<evidence type="ECO:0000256" key="4">
    <source>
        <dbReference type="ARBA" id="ARBA00022692"/>
    </source>
</evidence>
<dbReference type="PROSITE" id="PS50850">
    <property type="entry name" value="MFS"/>
    <property type="match status" value="1"/>
</dbReference>
<dbReference type="Pfam" id="PF07690">
    <property type="entry name" value="MFS_1"/>
    <property type="match status" value="2"/>
</dbReference>
<feature type="transmembrane region" description="Helical" evidence="7">
    <location>
        <begin position="141"/>
        <end position="163"/>
    </location>
</feature>
<keyword evidence="10" id="KW-1185">Reference proteome</keyword>
<dbReference type="SUPFAM" id="SSF103473">
    <property type="entry name" value="MFS general substrate transporter"/>
    <property type="match status" value="1"/>
</dbReference>
<feature type="transmembrane region" description="Helical" evidence="7">
    <location>
        <begin position="19"/>
        <end position="45"/>
    </location>
</feature>
<accession>A0A430A662</accession>
<dbReference type="Proteomes" id="UP000287101">
    <property type="component" value="Unassembled WGS sequence"/>
</dbReference>
<dbReference type="OrthoDB" id="44917at2"/>
<dbReference type="Gene3D" id="1.20.1250.20">
    <property type="entry name" value="MFS general substrate transporter like domains"/>
    <property type="match status" value="2"/>
</dbReference>
<sequence>MIVMLKNSFYDELSETNKYIIKCCFFIFFVNGLYAMVFGSILPLLSEAYQLNDTVSGMLISSHQAGNLIAGFLAGILPVYLGRKNSILFLSSFVVIGFLLIMVTGQPWLLLVAFFFTGISRGSISNFNNKTVNDVSNSSPAALNFLHSLFAVGALLSPFLVIITTKLFGSNGWRVTSAIIIVLILISQYMFSKMPISSEDVAQKNEKEKGSYAFFSEKHFWTTVVILFFYLCAEAAITGWLVKYFVDTAIMTVSQAQLLSSVLWLAILVGRLACTFYGSRFAKSKLLLAISIGTSVFYILLLQATNFYVIMLIIFGLGASMGGIYPTAMTIAGSSIKKYPMAMGWLLILGGIGGITMPIITGVLSTNFGILAGMSAIIVAIIVMLLGVVSYVVLDKKVKKI</sequence>
<evidence type="ECO:0000256" key="1">
    <source>
        <dbReference type="ARBA" id="ARBA00004651"/>
    </source>
</evidence>
<feature type="transmembrane region" description="Helical" evidence="7">
    <location>
        <begin position="286"/>
        <end position="304"/>
    </location>
</feature>
<evidence type="ECO:0000256" key="3">
    <source>
        <dbReference type="ARBA" id="ARBA00022448"/>
    </source>
</evidence>
<evidence type="ECO:0000313" key="10">
    <source>
        <dbReference type="Proteomes" id="UP000287101"/>
    </source>
</evidence>
<keyword evidence="6 7" id="KW-0472">Membrane</keyword>
<feature type="domain" description="Major facilitator superfamily (MFS) profile" evidence="8">
    <location>
        <begin position="20"/>
        <end position="399"/>
    </location>
</feature>
<feature type="transmembrane region" description="Helical" evidence="7">
    <location>
        <begin position="310"/>
        <end position="332"/>
    </location>
</feature>
<dbReference type="PANTHER" id="PTHR23514">
    <property type="entry name" value="BYPASS OF STOP CODON PROTEIN 6"/>
    <property type="match status" value="1"/>
</dbReference>
<organism evidence="9 10">
    <name type="scientific">Vagococcus fessus</name>
    <dbReference type="NCBI Taxonomy" id="120370"/>
    <lineage>
        <taxon>Bacteria</taxon>
        <taxon>Bacillati</taxon>
        <taxon>Bacillota</taxon>
        <taxon>Bacilli</taxon>
        <taxon>Lactobacillales</taxon>
        <taxon>Enterococcaceae</taxon>
        <taxon>Vagococcus</taxon>
    </lineage>
</organism>
<dbReference type="InterPro" id="IPR051788">
    <property type="entry name" value="MFS_Transporter"/>
</dbReference>
<dbReference type="GO" id="GO:0005886">
    <property type="term" value="C:plasma membrane"/>
    <property type="evidence" value="ECO:0007669"/>
    <property type="project" value="UniProtKB-SubCell"/>
</dbReference>
<dbReference type="PANTHER" id="PTHR23514:SF3">
    <property type="entry name" value="BYPASS OF STOP CODON PROTEIN 6"/>
    <property type="match status" value="1"/>
</dbReference>
<feature type="transmembrane region" description="Helical" evidence="7">
    <location>
        <begin position="65"/>
        <end position="81"/>
    </location>
</feature>
<protein>
    <recommendedName>
        <fullName evidence="8">Major facilitator superfamily (MFS) profile domain-containing protein</fullName>
    </recommendedName>
</protein>
<feature type="transmembrane region" description="Helical" evidence="7">
    <location>
        <begin position="370"/>
        <end position="394"/>
    </location>
</feature>
<dbReference type="InterPro" id="IPR036259">
    <property type="entry name" value="MFS_trans_sf"/>
</dbReference>
<comment type="caution">
    <text evidence="9">The sequence shown here is derived from an EMBL/GenBank/DDBJ whole genome shotgun (WGS) entry which is preliminary data.</text>
</comment>
<name>A0A430A662_9ENTE</name>
<comment type="subcellular location">
    <subcellularLocation>
        <location evidence="1">Cell membrane</location>
        <topology evidence="1">Multi-pass membrane protein</topology>
    </subcellularLocation>
</comment>
<evidence type="ECO:0000256" key="5">
    <source>
        <dbReference type="ARBA" id="ARBA00022989"/>
    </source>
</evidence>
<feature type="transmembrane region" description="Helical" evidence="7">
    <location>
        <begin position="220"/>
        <end position="242"/>
    </location>
</feature>
<dbReference type="AlphaFoldDB" id="A0A430A662"/>
<keyword evidence="4 7" id="KW-0812">Transmembrane</keyword>
<feature type="transmembrane region" description="Helical" evidence="7">
    <location>
        <begin position="344"/>
        <end position="364"/>
    </location>
</feature>
<evidence type="ECO:0000313" key="9">
    <source>
        <dbReference type="EMBL" id="RSU02382.1"/>
    </source>
</evidence>
<evidence type="ECO:0000256" key="6">
    <source>
        <dbReference type="ARBA" id="ARBA00023136"/>
    </source>
</evidence>
<feature type="transmembrane region" description="Helical" evidence="7">
    <location>
        <begin position="87"/>
        <end position="120"/>
    </location>
</feature>
<dbReference type="GO" id="GO:0022857">
    <property type="term" value="F:transmembrane transporter activity"/>
    <property type="evidence" value="ECO:0007669"/>
    <property type="project" value="InterPro"/>
</dbReference>
<evidence type="ECO:0000256" key="7">
    <source>
        <dbReference type="SAM" id="Phobius"/>
    </source>
</evidence>
<comment type="similarity">
    <text evidence="2">Belongs to the major facilitator superfamily.</text>
</comment>